<evidence type="ECO:0000313" key="2">
    <source>
        <dbReference type="Proteomes" id="UP000823775"/>
    </source>
</evidence>
<dbReference type="EMBL" id="JACEIK010002485">
    <property type="protein sequence ID" value="MCD9561475.1"/>
    <property type="molecule type" value="Genomic_DNA"/>
</dbReference>
<proteinExistence type="predicted"/>
<protein>
    <submittedName>
        <fullName evidence="1">Uncharacterized protein</fullName>
    </submittedName>
</protein>
<organism evidence="1 2">
    <name type="scientific">Datura stramonium</name>
    <name type="common">Jimsonweed</name>
    <name type="synonym">Common thornapple</name>
    <dbReference type="NCBI Taxonomy" id="4076"/>
    <lineage>
        <taxon>Eukaryota</taxon>
        <taxon>Viridiplantae</taxon>
        <taxon>Streptophyta</taxon>
        <taxon>Embryophyta</taxon>
        <taxon>Tracheophyta</taxon>
        <taxon>Spermatophyta</taxon>
        <taxon>Magnoliopsida</taxon>
        <taxon>eudicotyledons</taxon>
        <taxon>Gunneridae</taxon>
        <taxon>Pentapetalae</taxon>
        <taxon>asterids</taxon>
        <taxon>lamiids</taxon>
        <taxon>Solanales</taxon>
        <taxon>Solanaceae</taxon>
        <taxon>Solanoideae</taxon>
        <taxon>Datureae</taxon>
        <taxon>Datura</taxon>
    </lineage>
</organism>
<evidence type="ECO:0000313" key="1">
    <source>
        <dbReference type="EMBL" id="MCD9561475.1"/>
    </source>
</evidence>
<name>A0ABS8US73_DATST</name>
<reference evidence="1 2" key="1">
    <citation type="journal article" date="2021" name="BMC Genomics">
        <title>Datura genome reveals duplications of psychoactive alkaloid biosynthetic genes and high mutation rate following tissue culture.</title>
        <authorList>
            <person name="Rajewski A."/>
            <person name="Carter-House D."/>
            <person name="Stajich J."/>
            <person name="Litt A."/>
        </authorList>
    </citation>
    <scope>NUCLEOTIDE SEQUENCE [LARGE SCALE GENOMIC DNA]</scope>
    <source>
        <strain evidence="1">AR-01</strain>
    </source>
</reference>
<sequence length="221" mass="24708">MSDSYSNWRSELLLACSMIVRFPDEGTLVRMKVPSDVNGTGKYRVIISVTRSSAGIAVTGGKLMIVIVIIKGADGAYPESIYNQTYNDPVTITKKKTPQVRESNVLEGVGGKSMDKPSVVLSPICPPENVQPSSYEIVMSIRDDATPNDQHEVQRVYKGGINLVLSFKNDGSPLCMLDTLWVRWVHGIYIKDKEDIWVHQPPTDCSWYWKKINGCKEAIKR</sequence>
<gene>
    <name evidence="1" type="ORF">HAX54_020598</name>
</gene>
<keyword evidence="2" id="KW-1185">Reference proteome</keyword>
<dbReference type="Proteomes" id="UP000823775">
    <property type="component" value="Unassembled WGS sequence"/>
</dbReference>
<accession>A0ABS8US73</accession>
<feature type="non-terminal residue" evidence="1">
    <location>
        <position position="221"/>
    </location>
</feature>
<comment type="caution">
    <text evidence="1">The sequence shown here is derived from an EMBL/GenBank/DDBJ whole genome shotgun (WGS) entry which is preliminary data.</text>
</comment>